<proteinExistence type="predicted"/>
<dbReference type="RefSeq" id="WP_002801868.1">
    <property type="nucleotide sequence ID" value="NZ_BDRY01000016.1"/>
</dbReference>
<dbReference type="EMBL" id="AACSIE010000012">
    <property type="protein sequence ID" value="EAL9205198.1"/>
    <property type="molecule type" value="Genomic_DNA"/>
</dbReference>
<gene>
    <name evidence="2" type="ORF">DYU70_08570</name>
</gene>
<reference evidence="2 3" key="1">
    <citation type="submission" date="2018-08" db="EMBL/GenBank/DDBJ databases">
        <authorList>
            <consortium name="NARMS: The National Antimicrobial Resistance Monitoring System"/>
        </authorList>
    </citation>
    <scope>NUCLEOTIDE SEQUENCE [LARGE SCALE GENOMIC DNA]</scope>
    <source>
        <strain evidence="2 3">CVM N17C171</strain>
    </source>
</reference>
<organism evidence="2 3">
    <name type="scientific">Campylobacter coli</name>
    <dbReference type="NCBI Taxonomy" id="195"/>
    <lineage>
        <taxon>Bacteria</taxon>
        <taxon>Pseudomonadati</taxon>
        <taxon>Campylobacterota</taxon>
        <taxon>Epsilonproteobacteria</taxon>
        <taxon>Campylobacterales</taxon>
        <taxon>Campylobacteraceae</taxon>
        <taxon>Campylobacter</taxon>
    </lineage>
</organism>
<dbReference type="Proteomes" id="UP000411403">
    <property type="component" value="Unassembled WGS sequence"/>
</dbReference>
<feature type="region of interest" description="Disordered" evidence="1">
    <location>
        <begin position="281"/>
        <end position="304"/>
    </location>
</feature>
<evidence type="ECO:0000313" key="3">
    <source>
        <dbReference type="Proteomes" id="UP000411403"/>
    </source>
</evidence>
<evidence type="ECO:0008006" key="4">
    <source>
        <dbReference type="Google" id="ProtNLM"/>
    </source>
</evidence>
<sequence>MNNEIEIKDLNEINKNNKQQVVYRKDNLSTDCITGEVIERNQIIVRKVQTRESFIKLFTENIHYIINLEPQEKTLFFTLLSSVDYKNVVRFDKSMKQNIILDKVLSRAGMYRALNGLIEKKVIFKIDRDFVKSYAGVGSDDCYLFNPNLVGRGSWNDLKNLRHTITREWDFENLEVRENLEIEEEYLGLDEIKNNQKQYQVKEINQEHDETTKVKNTEIVIEEKNNSANNQYSFDKKEEPSINKKVLISNDTQPALFDENQKEQEARLFIEKFGGMFSGAYHPTKSAKELKREKLDQDLKEGKI</sequence>
<comment type="caution">
    <text evidence="2">The sequence shown here is derived from an EMBL/GenBank/DDBJ whole genome shotgun (WGS) entry which is preliminary data.</text>
</comment>
<evidence type="ECO:0000313" key="2">
    <source>
        <dbReference type="EMBL" id="EAL9205198.1"/>
    </source>
</evidence>
<protein>
    <recommendedName>
        <fullName evidence="4">Plasmid replication protein RepL domain-containing protein</fullName>
    </recommendedName>
</protein>
<feature type="compositionally biased region" description="Basic and acidic residues" evidence="1">
    <location>
        <begin position="286"/>
        <end position="304"/>
    </location>
</feature>
<accession>A0A3Z9GP78</accession>
<name>A0A3Z9GP78_CAMCO</name>
<dbReference type="AlphaFoldDB" id="A0A3Z9GP78"/>
<evidence type="ECO:0000256" key="1">
    <source>
        <dbReference type="SAM" id="MobiDB-lite"/>
    </source>
</evidence>